<evidence type="ECO:0000256" key="5">
    <source>
        <dbReference type="ARBA" id="ARBA00023150"/>
    </source>
</evidence>
<dbReference type="SUPFAM" id="SSF53218">
    <property type="entry name" value="Molybdenum cofactor biosynthesis proteins"/>
    <property type="match status" value="1"/>
</dbReference>
<dbReference type="SUPFAM" id="SSF63867">
    <property type="entry name" value="MoeA C-terminal domain-like"/>
    <property type="match status" value="1"/>
</dbReference>
<dbReference type="SUPFAM" id="SSF63882">
    <property type="entry name" value="MoeA N-terminal region -like"/>
    <property type="match status" value="1"/>
</dbReference>
<keyword evidence="7" id="KW-0460">Magnesium</keyword>
<dbReference type="SMART" id="SM00852">
    <property type="entry name" value="MoCF_biosynth"/>
    <property type="match status" value="1"/>
</dbReference>
<dbReference type="InterPro" id="IPR036135">
    <property type="entry name" value="MoeA_linker/N_sf"/>
</dbReference>
<comment type="pathway">
    <text evidence="2 7">Cofactor biosynthesis; molybdopterin biosynthesis.</text>
</comment>
<evidence type="ECO:0000259" key="9">
    <source>
        <dbReference type="SMART" id="SM00852"/>
    </source>
</evidence>
<protein>
    <recommendedName>
        <fullName evidence="7">Molybdopterin molybdenumtransferase</fullName>
        <ecNumber evidence="7">2.10.1.1</ecNumber>
    </recommendedName>
</protein>
<dbReference type="InterPro" id="IPR038987">
    <property type="entry name" value="MoeA-like"/>
</dbReference>
<evidence type="ECO:0000313" key="11">
    <source>
        <dbReference type="Proteomes" id="UP000608530"/>
    </source>
</evidence>
<dbReference type="Gene3D" id="2.170.190.11">
    <property type="entry name" value="Molybdopterin biosynthesis moea protein, domain 3"/>
    <property type="match status" value="1"/>
</dbReference>
<keyword evidence="7" id="KW-0479">Metal-binding</keyword>
<dbReference type="GO" id="GO:0061599">
    <property type="term" value="F:molybdopterin molybdotransferase activity"/>
    <property type="evidence" value="ECO:0007669"/>
    <property type="project" value="UniProtKB-UniRule"/>
</dbReference>
<dbReference type="PANTHER" id="PTHR10192:SF5">
    <property type="entry name" value="GEPHYRIN"/>
    <property type="match status" value="1"/>
</dbReference>
<evidence type="ECO:0000256" key="2">
    <source>
        <dbReference type="ARBA" id="ARBA00005046"/>
    </source>
</evidence>
<dbReference type="InterPro" id="IPR036425">
    <property type="entry name" value="MoaB/Mog-like_dom_sf"/>
</dbReference>
<dbReference type="Proteomes" id="UP000608530">
    <property type="component" value="Unassembled WGS sequence"/>
</dbReference>
<dbReference type="InterPro" id="IPR036688">
    <property type="entry name" value="MoeA_C_domain_IV_sf"/>
</dbReference>
<feature type="region of interest" description="Disordered" evidence="8">
    <location>
        <begin position="119"/>
        <end position="141"/>
    </location>
</feature>
<keyword evidence="5 7" id="KW-0501">Molybdenum cofactor biosynthesis</keyword>
<dbReference type="Gene3D" id="3.90.105.10">
    <property type="entry name" value="Molybdopterin biosynthesis moea protein, domain 2"/>
    <property type="match status" value="1"/>
</dbReference>
<dbReference type="InterPro" id="IPR005110">
    <property type="entry name" value="MoeA_linker/N"/>
</dbReference>
<evidence type="ECO:0000256" key="4">
    <source>
        <dbReference type="ARBA" id="ARBA00022505"/>
    </source>
</evidence>
<dbReference type="EC" id="2.10.1.1" evidence="7"/>
<feature type="domain" description="MoaB/Mog" evidence="9">
    <location>
        <begin position="203"/>
        <end position="341"/>
    </location>
</feature>
<dbReference type="EMBL" id="JAEHOH010000001">
    <property type="protein sequence ID" value="MBK0417630.1"/>
    <property type="molecule type" value="Genomic_DNA"/>
</dbReference>
<dbReference type="Gene3D" id="3.40.980.10">
    <property type="entry name" value="MoaB/Mog-like domain"/>
    <property type="match status" value="1"/>
</dbReference>
<dbReference type="Pfam" id="PF03454">
    <property type="entry name" value="MoeA_C"/>
    <property type="match status" value="1"/>
</dbReference>
<gene>
    <name evidence="10" type="ORF">JD276_01085</name>
</gene>
<reference evidence="10" key="1">
    <citation type="submission" date="2020-12" db="EMBL/GenBank/DDBJ databases">
        <title>Leucobacter sp. CAS1, isolated from Chromium sludge.</title>
        <authorList>
            <person name="Xu Z."/>
        </authorList>
    </citation>
    <scope>NUCLEOTIDE SEQUENCE</scope>
    <source>
        <strain evidence="10">CSA1</strain>
    </source>
</reference>
<dbReference type="InterPro" id="IPR005111">
    <property type="entry name" value="MoeA_C_domain_IV"/>
</dbReference>
<name>A0A934Q337_9MICO</name>
<dbReference type="NCBIfam" id="TIGR00177">
    <property type="entry name" value="molyb_syn"/>
    <property type="match status" value="1"/>
</dbReference>
<comment type="cofactor">
    <cofactor evidence="7">
        <name>Mg(2+)</name>
        <dbReference type="ChEBI" id="CHEBI:18420"/>
    </cofactor>
</comment>
<comment type="caution">
    <text evidence="10">The sequence shown here is derived from an EMBL/GenBank/DDBJ whole genome shotgun (WGS) entry which is preliminary data.</text>
</comment>
<comment type="catalytic activity">
    <reaction evidence="6">
        <text>adenylyl-molybdopterin + molybdate = Mo-molybdopterin + AMP + H(+)</text>
        <dbReference type="Rhea" id="RHEA:35047"/>
        <dbReference type="ChEBI" id="CHEBI:15378"/>
        <dbReference type="ChEBI" id="CHEBI:36264"/>
        <dbReference type="ChEBI" id="CHEBI:62727"/>
        <dbReference type="ChEBI" id="CHEBI:71302"/>
        <dbReference type="ChEBI" id="CHEBI:456215"/>
        <dbReference type="EC" id="2.10.1.1"/>
    </reaction>
</comment>
<evidence type="ECO:0000256" key="1">
    <source>
        <dbReference type="ARBA" id="ARBA00002901"/>
    </source>
</evidence>
<dbReference type="Gene3D" id="2.40.340.10">
    <property type="entry name" value="MoeA, C-terminal, domain IV"/>
    <property type="match status" value="1"/>
</dbReference>
<evidence type="ECO:0000256" key="3">
    <source>
        <dbReference type="ARBA" id="ARBA00010763"/>
    </source>
</evidence>
<dbReference type="GO" id="GO:0005829">
    <property type="term" value="C:cytosol"/>
    <property type="evidence" value="ECO:0007669"/>
    <property type="project" value="TreeGrafter"/>
</dbReference>
<dbReference type="Pfam" id="PF00994">
    <property type="entry name" value="MoCF_biosynth"/>
    <property type="match status" value="1"/>
</dbReference>
<evidence type="ECO:0000256" key="8">
    <source>
        <dbReference type="SAM" id="MobiDB-lite"/>
    </source>
</evidence>
<dbReference type="PANTHER" id="PTHR10192">
    <property type="entry name" value="MOLYBDOPTERIN BIOSYNTHESIS PROTEIN"/>
    <property type="match status" value="1"/>
</dbReference>
<sequence>MAVTPEEHLSWILERVAPTPEIECDLRAPEALGATVSRDVRARYDLPLWDNSAMDGYAVRAADVAGASTETPRVLRVVGEVAAGSAEDPRIEPGAAVRIMTGAPLPGDADAVVPVERTRVDGARDPSGAAAGRSGGDPHPWAESSVAVLAAAPRGANVRRRGEDVPAGTVLALPGQELTAARIAALAAAGVQRVSVHRPPRVAVLTTGSELRTGDGPLVRGQIPESNSLLIAGLLRESGVAAVETVRCPDDVAALRERLDDLARRCDAVVTTGGIGPGRHDIVRVALADEPGVRQVAVAVRPGRPQGAGRLSGGALLLALPGNPVSAAVGFELFVRPAILAMQGRERLQRTRVRAIAAAAWRGAPGRLQVLPVRVFEDPELRCAPVVDPRGVSHAVGGHGAADGYALVDAERGDVAAGETVTVMLVTR</sequence>
<dbReference type="GO" id="GO:0006777">
    <property type="term" value="P:Mo-molybdopterin cofactor biosynthetic process"/>
    <property type="evidence" value="ECO:0007669"/>
    <property type="project" value="UniProtKB-UniRule"/>
</dbReference>
<dbReference type="GO" id="GO:0046872">
    <property type="term" value="F:metal ion binding"/>
    <property type="evidence" value="ECO:0007669"/>
    <property type="project" value="UniProtKB-UniRule"/>
</dbReference>
<evidence type="ECO:0000313" key="10">
    <source>
        <dbReference type="EMBL" id="MBK0417630.1"/>
    </source>
</evidence>
<dbReference type="AlphaFoldDB" id="A0A934Q337"/>
<keyword evidence="7" id="KW-0808">Transferase</keyword>
<proteinExistence type="inferred from homology"/>
<comment type="function">
    <text evidence="1 7">Catalyzes the insertion of molybdate into adenylated molybdopterin with the concomitant release of AMP.</text>
</comment>
<keyword evidence="4 7" id="KW-0500">Molybdenum</keyword>
<accession>A0A934Q337</accession>
<evidence type="ECO:0000256" key="6">
    <source>
        <dbReference type="ARBA" id="ARBA00047317"/>
    </source>
</evidence>
<evidence type="ECO:0000256" key="7">
    <source>
        <dbReference type="RuleBase" id="RU365090"/>
    </source>
</evidence>
<organism evidence="10 11">
    <name type="scientific">Leucobacter chromiisoli</name>
    <dbReference type="NCBI Taxonomy" id="2796471"/>
    <lineage>
        <taxon>Bacteria</taxon>
        <taxon>Bacillati</taxon>
        <taxon>Actinomycetota</taxon>
        <taxon>Actinomycetes</taxon>
        <taxon>Micrococcales</taxon>
        <taxon>Microbacteriaceae</taxon>
        <taxon>Leucobacter</taxon>
    </lineage>
</organism>
<comment type="similarity">
    <text evidence="3 7">Belongs to the MoeA family.</text>
</comment>
<keyword evidence="11" id="KW-1185">Reference proteome</keyword>
<dbReference type="NCBIfam" id="NF045515">
    <property type="entry name" value="Glp_gephyrin"/>
    <property type="match status" value="1"/>
</dbReference>
<dbReference type="CDD" id="cd00887">
    <property type="entry name" value="MoeA"/>
    <property type="match status" value="1"/>
</dbReference>
<dbReference type="InterPro" id="IPR001453">
    <property type="entry name" value="MoaB/Mog_dom"/>
</dbReference>
<dbReference type="Pfam" id="PF03453">
    <property type="entry name" value="MoeA_N"/>
    <property type="match status" value="1"/>
</dbReference>